<organism evidence="1 2">
    <name type="scientific">Papaver somniferum</name>
    <name type="common">Opium poppy</name>
    <dbReference type="NCBI Taxonomy" id="3469"/>
    <lineage>
        <taxon>Eukaryota</taxon>
        <taxon>Viridiplantae</taxon>
        <taxon>Streptophyta</taxon>
        <taxon>Embryophyta</taxon>
        <taxon>Tracheophyta</taxon>
        <taxon>Spermatophyta</taxon>
        <taxon>Magnoliopsida</taxon>
        <taxon>Ranunculales</taxon>
        <taxon>Papaveraceae</taxon>
        <taxon>Papaveroideae</taxon>
        <taxon>Papaver</taxon>
    </lineage>
</organism>
<dbReference type="Proteomes" id="UP000316621">
    <property type="component" value="Chromosome 2"/>
</dbReference>
<proteinExistence type="predicted"/>
<dbReference type="Gramene" id="RZC51480">
    <property type="protein sequence ID" value="RZC51480"/>
    <property type="gene ID" value="C5167_019902"/>
</dbReference>
<sequence length="82" mass="9671">MKMTTLYERYSISSFWLQVNCIDRVLLLESEKLQDEEEILQGSINQITMDLNNKHQYYVNPRRGNIRNITGFDQSNNNGSIQ</sequence>
<dbReference type="AlphaFoldDB" id="A0A4Y7IUL7"/>
<evidence type="ECO:0000313" key="2">
    <source>
        <dbReference type="Proteomes" id="UP000316621"/>
    </source>
</evidence>
<keyword evidence="2" id="KW-1185">Reference proteome</keyword>
<gene>
    <name evidence="1" type="ORF">C5167_019902</name>
</gene>
<name>A0A4Y7IUL7_PAPSO</name>
<reference evidence="1 2" key="1">
    <citation type="journal article" date="2018" name="Science">
        <title>The opium poppy genome and morphinan production.</title>
        <authorList>
            <person name="Guo L."/>
            <person name="Winzer T."/>
            <person name="Yang X."/>
            <person name="Li Y."/>
            <person name="Ning Z."/>
            <person name="He Z."/>
            <person name="Teodor R."/>
            <person name="Lu Y."/>
            <person name="Bowser T.A."/>
            <person name="Graham I.A."/>
            <person name="Ye K."/>
        </authorList>
    </citation>
    <scope>NUCLEOTIDE SEQUENCE [LARGE SCALE GENOMIC DNA]</scope>
    <source>
        <strain evidence="2">cv. HN1</strain>
        <tissue evidence="1">Leaves</tissue>
    </source>
</reference>
<dbReference type="EMBL" id="CM010716">
    <property type="protein sequence ID" value="RZC51480.1"/>
    <property type="molecule type" value="Genomic_DNA"/>
</dbReference>
<evidence type="ECO:0000313" key="1">
    <source>
        <dbReference type="EMBL" id="RZC51480.1"/>
    </source>
</evidence>
<accession>A0A4Y7IUL7</accession>
<protein>
    <submittedName>
        <fullName evidence="1">Uncharacterized protein</fullName>
    </submittedName>
</protein>